<keyword evidence="1" id="KW-0472">Membrane</keyword>
<comment type="caution">
    <text evidence="2">The sequence shown here is derived from an EMBL/GenBank/DDBJ whole genome shotgun (WGS) entry which is preliminary data.</text>
</comment>
<organism evidence="2 3">
    <name type="scientific">Flavobacterium psychrotolerans</name>
    <dbReference type="NCBI Taxonomy" id="2169410"/>
    <lineage>
        <taxon>Bacteria</taxon>
        <taxon>Pseudomonadati</taxon>
        <taxon>Bacteroidota</taxon>
        <taxon>Flavobacteriia</taxon>
        <taxon>Flavobacteriales</taxon>
        <taxon>Flavobacteriaceae</taxon>
        <taxon>Flavobacterium</taxon>
    </lineage>
</organism>
<dbReference type="AlphaFoldDB" id="A0A2U1JN83"/>
<evidence type="ECO:0000313" key="2">
    <source>
        <dbReference type="EMBL" id="PWA06439.1"/>
    </source>
</evidence>
<keyword evidence="1" id="KW-0812">Transmembrane</keyword>
<dbReference type="RefSeq" id="WP_116723912.1">
    <property type="nucleotide sequence ID" value="NZ_QCZI01000003.1"/>
</dbReference>
<sequence>MQTKRLSTLYRIGLILLVLFAIYKFGRIFFNGGTDPFAETYELNVSEEEVIKAINALKKQQPDLIPPAYLKDVINIEGGRNDAYKYIVYFYFKKENKVLRTWTRSNKKNGTTLAFVEVNDNLNLKNWEDGMNGFGWKTINEDYWFWENRKLKKQFEERIVSKIKIILEAK</sequence>
<name>A0A2U1JN83_9FLAO</name>
<dbReference type="OrthoDB" id="766298at2"/>
<keyword evidence="3" id="KW-1185">Reference proteome</keyword>
<keyword evidence="1" id="KW-1133">Transmembrane helix</keyword>
<proteinExistence type="predicted"/>
<evidence type="ECO:0008006" key="4">
    <source>
        <dbReference type="Google" id="ProtNLM"/>
    </source>
</evidence>
<reference evidence="2 3" key="1">
    <citation type="submission" date="2018-04" db="EMBL/GenBank/DDBJ databases">
        <title>Flavobacterium sp. nov., isolated from glacier ice.</title>
        <authorList>
            <person name="Liu Q."/>
            <person name="Xin Y.-H."/>
        </authorList>
    </citation>
    <scope>NUCLEOTIDE SEQUENCE [LARGE SCALE GENOMIC DNA]</scope>
    <source>
        <strain evidence="2 3">RB1R5</strain>
    </source>
</reference>
<dbReference type="Proteomes" id="UP000245449">
    <property type="component" value="Unassembled WGS sequence"/>
</dbReference>
<evidence type="ECO:0000256" key="1">
    <source>
        <dbReference type="SAM" id="Phobius"/>
    </source>
</evidence>
<dbReference type="EMBL" id="QCZI01000003">
    <property type="protein sequence ID" value="PWA06439.1"/>
    <property type="molecule type" value="Genomic_DNA"/>
</dbReference>
<accession>A0A2U1JN83</accession>
<gene>
    <name evidence="2" type="ORF">DB895_03180</name>
</gene>
<feature type="transmembrane region" description="Helical" evidence="1">
    <location>
        <begin position="12"/>
        <end position="30"/>
    </location>
</feature>
<evidence type="ECO:0000313" key="3">
    <source>
        <dbReference type="Proteomes" id="UP000245449"/>
    </source>
</evidence>
<protein>
    <recommendedName>
        <fullName evidence="4">DUF4468 domain-containing protein</fullName>
    </recommendedName>
</protein>